<dbReference type="Pfam" id="PF04857">
    <property type="entry name" value="CAF1"/>
    <property type="match status" value="1"/>
</dbReference>
<comment type="function">
    <text evidence="17">Ubiquitous transcription factor required for a diverse set of processes. It is a component of the CCR4 complex involved in the control of gene expression.</text>
</comment>
<reference evidence="18 19" key="1">
    <citation type="submission" date="2018-06" db="EMBL/GenBank/DDBJ databases">
        <title>The Genome of Cuscuta australis (Dodder) Provides Insight into the Evolution of Plant Parasitism.</title>
        <authorList>
            <person name="Liu H."/>
        </authorList>
    </citation>
    <scope>NUCLEOTIDE SEQUENCE [LARGE SCALE GENOMIC DNA]</scope>
    <source>
        <strain evidence="19">cv. Yunnan</strain>
        <tissue evidence="18">Vines</tissue>
    </source>
</reference>
<dbReference type="EMBL" id="NQVE01000194">
    <property type="protein sequence ID" value="RAL40350.1"/>
    <property type="molecule type" value="Genomic_DNA"/>
</dbReference>
<name>A0A328D5C6_9ASTE</name>
<dbReference type="InterPro" id="IPR006941">
    <property type="entry name" value="RNase_CAF1"/>
</dbReference>
<evidence type="ECO:0000256" key="10">
    <source>
        <dbReference type="ARBA" id="ARBA00022723"/>
    </source>
</evidence>
<evidence type="ECO:0000256" key="13">
    <source>
        <dbReference type="ARBA" id="ARBA00022884"/>
    </source>
</evidence>
<accession>A0A328D5C6</accession>
<comment type="catalytic activity">
    <reaction evidence="1">
        <text>Exonucleolytic cleavage of poly(A) to 5'-AMP.</text>
        <dbReference type="EC" id="3.1.13.4"/>
    </reaction>
</comment>
<dbReference type="GO" id="GO:0005634">
    <property type="term" value="C:nucleus"/>
    <property type="evidence" value="ECO:0007669"/>
    <property type="project" value="UniProtKB-SubCell"/>
</dbReference>
<keyword evidence="19" id="KW-1185">Reference proteome</keyword>
<evidence type="ECO:0000256" key="11">
    <source>
        <dbReference type="ARBA" id="ARBA00022801"/>
    </source>
</evidence>
<evidence type="ECO:0000256" key="16">
    <source>
        <dbReference type="ARBA" id="ARBA00023242"/>
    </source>
</evidence>
<dbReference type="AlphaFoldDB" id="A0A328D5C6"/>
<gene>
    <name evidence="18" type="ORF">DM860_006420</name>
</gene>
<dbReference type="GO" id="GO:0003723">
    <property type="term" value="F:RNA binding"/>
    <property type="evidence" value="ECO:0007669"/>
    <property type="project" value="UniProtKB-KW"/>
</dbReference>
<evidence type="ECO:0000256" key="5">
    <source>
        <dbReference type="ARBA" id="ARBA00008372"/>
    </source>
</evidence>
<dbReference type="EC" id="3.1.13.4" evidence="7"/>
<keyword evidence="15" id="KW-0804">Transcription</keyword>
<dbReference type="Gene3D" id="3.30.420.10">
    <property type="entry name" value="Ribonuclease H-like superfamily/Ribonuclease H"/>
    <property type="match status" value="1"/>
</dbReference>
<dbReference type="Proteomes" id="UP000249390">
    <property type="component" value="Unassembled WGS sequence"/>
</dbReference>
<evidence type="ECO:0000256" key="12">
    <source>
        <dbReference type="ARBA" id="ARBA00022839"/>
    </source>
</evidence>
<organism evidence="18 19">
    <name type="scientific">Cuscuta australis</name>
    <dbReference type="NCBI Taxonomy" id="267555"/>
    <lineage>
        <taxon>Eukaryota</taxon>
        <taxon>Viridiplantae</taxon>
        <taxon>Streptophyta</taxon>
        <taxon>Embryophyta</taxon>
        <taxon>Tracheophyta</taxon>
        <taxon>Spermatophyta</taxon>
        <taxon>Magnoliopsida</taxon>
        <taxon>eudicotyledons</taxon>
        <taxon>Gunneridae</taxon>
        <taxon>Pentapetalae</taxon>
        <taxon>asterids</taxon>
        <taxon>lamiids</taxon>
        <taxon>Solanales</taxon>
        <taxon>Convolvulaceae</taxon>
        <taxon>Cuscuteae</taxon>
        <taxon>Cuscuta</taxon>
        <taxon>Cuscuta subgen. Grammica</taxon>
        <taxon>Cuscuta sect. Cleistogrammica</taxon>
    </lineage>
</organism>
<keyword evidence="16" id="KW-0539">Nucleus</keyword>
<keyword evidence="10" id="KW-0479">Metal-binding</keyword>
<dbReference type="InterPro" id="IPR036397">
    <property type="entry name" value="RNaseH_sf"/>
</dbReference>
<proteinExistence type="inferred from homology"/>
<evidence type="ECO:0000256" key="6">
    <source>
        <dbReference type="ARBA" id="ARBA00011757"/>
    </source>
</evidence>
<dbReference type="PANTHER" id="PTHR10797">
    <property type="entry name" value="CCR4-NOT TRANSCRIPTION COMPLEX SUBUNIT"/>
    <property type="match status" value="1"/>
</dbReference>
<keyword evidence="13" id="KW-0694">RNA-binding</keyword>
<evidence type="ECO:0000256" key="1">
    <source>
        <dbReference type="ARBA" id="ARBA00001663"/>
    </source>
</evidence>
<dbReference type="GO" id="GO:0046872">
    <property type="term" value="F:metal ion binding"/>
    <property type="evidence" value="ECO:0007669"/>
    <property type="project" value="UniProtKB-KW"/>
</dbReference>
<evidence type="ECO:0000256" key="8">
    <source>
        <dbReference type="ARBA" id="ARBA00022490"/>
    </source>
</evidence>
<dbReference type="InterPro" id="IPR012337">
    <property type="entry name" value="RNaseH-like_sf"/>
</dbReference>
<evidence type="ECO:0000256" key="4">
    <source>
        <dbReference type="ARBA" id="ARBA00004496"/>
    </source>
</evidence>
<evidence type="ECO:0000256" key="3">
    <source>
        <dbReference type="ARBA" id="ARBA00004123"/>
    </source>
</evidence>
<dbReference type="GO" id="GO:0005737">
    <property type="term" value="C:cytoplasm"/>
    <property type="evidence" value="ECO:0007669"/>
    <property type="project" value="UniProtKB-SubCell"/>
</dbReference>
<keyword evidence="9" id="KW-0540">Nuclease</keyword>
<keyword evidence="12" id="KW-0269">Exonuclease</keyword>
<evidence type="ECO:0000256" key="17">
    <source>
        <dbReference type="ARBA" id="ARBA00025148"/>
    </source>
</evidence>
<evidence type="ECO:0000256" key="14">
    <source>
        <dbReference type="ARBA" id="ARBA00023015"/>
    </source>
</evidence>
<dbReference type="GO" id="GO:0030014">
    <property type="term" value="C:CCR4-NOT complex"/>
    <property type="evidence" value="ECO:0007669"/>
    <property type="project" value="InterPro"/>
</dbReference>
<comment type="caution">
    <text evidence="18">The sequence shown here is derived from an EMBL/GenBank/DDBJ whole genome shotgun (WGS) entry which is preliminary data.</text>
</comment>
<keyword evidence="11" id="KW-0378">Hydrolase</keyword>
<comment type="subunit">
    <text evidence="6">Component of the CCR4-NOT complex, at least composed of CRR4 and CAF1 proteins.</text>
</comment>
<comment type="subcellular location">
    <subcellularLocation>
        <location evidence="4">Cytoplasm</location>
    </subcellularLocation>
    <subcellularLocation>
        <location evidence="3">Nucleus</location>
    </subcellularLocation>
</comment>
<sequence>MNHQLRILAMEELGEEAVEIRDVWGHNLEAEFGIISNIVDDYPYIAMDTEFPGVVVQACGGASLEQLGRTGYNYRKMKDNVEILKLIQVGLTFSDAEGNLPTLGTGRGHVWQFNFREFDPEADPHAHDSVEMLRECGTDFRRNKTEGVSSDQFYELLVSSGAVLNPDVQWVTFHGSSDFGYLVQGLTGTKRGGEGIGSLPETQGEFLKLVKLFFPVFYDVKHVIRACNDIYGGLARVAGDLGVKRAAGNAHQAGSDSLLTSRVFFKLKATRPHLLLDHRYAGVLYDLDP</sequence>
<evidence type="ECO:0000256" key="2">
    <source>
        <dbReference type="ARBA" id="ARBA00001968"/>
    </source>
</evidence>
<evidence type="ECO:0000313" key="18">
    <source>
        <dbReference type="EMBL" id="RAL40350.1"/>
    </source>
</evidence>
<comment type="similarity">
    <text evidence="5">Belongs to the CAF1 family.</text>
</comment>
<evidence type="ECO:0000256" key="7">
    <source>
        <dbReference type="ARBA" id="ARBA00012161"/>
    </source>
</evidence>
<evidence type="ECO:0000256" key="9">
    <source>
        <dbReference type="ARBA" id="ARBA00022722"/>
    </source>
</evidence>
<evidence type="ECO:0000313" key="19">
    <source>
        <dbReference type="Proteomes" id="UP000249390"/>
    </source>
</evidence>
<keyword evidence="14" id="KW-0805">Transcription regulation</keyword>
<dbReference type="InterPro" id="IPR039637">
    <property type="entry name" value="CNOT7/CNOT8/Pop2"/>
</dbReference>
<keyword evidence="8" id="KW-0963">Cytoplasm</keyword>
<dbReference type="GO" id="GO:0004535">
    <property type="term" value="F:poly(A)-specific ribonuclease activity"/>
    <property type="evidence" value="ECO:0007669"/>
    <property type="project" value="UniProtKB-EC"/>
</dbReference>
<protein>
    <recommendedName>
        <fullName evidence="7">poly(A)-specific ribonuclease</fullName>
        <ecNumber evidence="7">3.1.13.4</ecNumber>
    </recommendedName>
</protein>
<evidence type="ECO:0000256" key="15">
    <source>
        <dbReference type="ARBA" id="ARBA00023163"/>
    </source>
</evidence>
<dbReference type="SUPFAM" id="SSF53098">
    <property type="entry name" value="Ribonuclease H-like"/>
    <property type="match status" value="1"/>
</dbReference>
<comment type="cofactor">
    <cofactor evidence="2">
        <name>a divalent metal cation</name>
        <dbReference type="ChEBI" id="CHEBI:60240"/>
    </cofactor>
</comment>